<dbReference type="InterPro" id="IPR041614">
    <property type="entry name" value="DprA_WH"/>
</dbReference>
<feature type="domain" description="DprA winged helix" evidence="3">
    <location>
        <begin position="136"/>
        <end position="189"/>
    </location>
</feature>
<gene>
    <name evidence="4" type="ORF">LEA_09423</name>
</gene>
<dbReference type="GO" id="GO:0009294">
    <property type="term" value="P:DNA-mediated transformation"/>
    <property type="evidence" value="ECO:0007669"/>
    <property type="project" value="InterPro"/>
</dbReference>
<organism evidence="4">
    <name type="scientific">human gut metagenome</name>
    <dbReference type="NCBI Taxonomy" id="408170"/>
    <lineage>
        <taxon>unclassified sequences</taxon>
        <taxon>metagenomes</taxon>
        <taxon>organismal metagenomes</taxon>
    </lineage>
</organism>
<accession>K1TI18</accession>
<feature type="domain" description="Smf/DprA SLOG" evidence="2">
    <location>
        <begin position="1"/>
        <end position="119"/>
    </location>
</feature>
<dbReference type="Pfam" id="PF17782">
    <property type="entry name" value="WHD_DprA"/>
    <property type="match status" value="1"/>
</dbReference>
<dbReference type="AlphaFoldDB" id="K1TI18"/>
<dbReference type="PANTHER" id="PTHR43022:SF1">
    <property type="entry name" value="PROTEIN SMF"/>
    <property type="match status" value="1"/>
</dbReference>
<evidence type="ECO:0000259" key="2">
    <source>
        <dbReference type="Pfam" id="PF02481"/>
    </source>
</evidence>
<dbReference type="InterPro" id="IPR057666">
    <property type="entry name" value="DrpA_SLOG"/>
</dbReference>
<dbReference type="PANTHER" id="PTHR43022">
    <property type="entry name" value="PROTEIN SMF"/>
    <property type="match status" value="1"/>
</dbReference>
<comment type="caution">
    <text evidence="4">The sequence shown here is derived from an EMBL/GenBank/DDBJ whole genome shotgun (WGS) entry which is preliminary data.</text>
</comment>
<reference evidence="4" key="1">
    <citation type="journal article" date="2013" name="Environ. Microbiol.">
        <title>Microbiota from the distal guts of lean and obese adolescents exhibit partial functional redundancy besides clear differences in community structure.</title>
        <authorList>
            <person name="Ferrer M."/>
            <person name="Ruiz A."/>
            <person name="Lanza F."/>
            <person name="Haange S.B."/>
            <person name="Oberbach A."/>
            <person name="Till H."/>
            <person name="Bargiela R."/>
            <person name="Campoy C."/>
            <person name="Segura M.T."/>
            <person name="Richter M."/>
            <person name="von Bergen M."/>
            <person name="Seifert J."/>
            <person name="Suarez A."/>
        </authorList>
    </citation>
    <scope>NUCLEOTIDE SEQUENCE</scope>
</reference>
<dbReference type="InterPro" id="IPR003488">
    <property type="entry name" value="DprA"/>
</dbReference>
<evidence type="ECO:0000259" key="3">
    <source>
        <dbReference type="Pfam" id="PF17782"/>
    </source>
</evidence>
<proteinExistence type="inferred from homology"/>
<dbReference type="Gene3D" id="1.10.10.10">
    <property type="entry name" value="Winged helix-like DNA-binding domain superfamily/Winged helix DNA-binding domain"/>
    <property type="match status" value="1"/>
</dbReference>
<dbReference type="Gene3D" id="3.40.50.450">
    <property type="match status" value="1"/>
</dbReference>
<comment type="similarity">
    <text evidence="1">Belongs to the DprA/Smf family.</text>
</comment>
<dbReference type="SUPFAM" id="SSF102405">
    <property type="entry name" value="MCP/YpsA-like"/>
    <property type="match status" value="1"/>
</dbReference>
<dbReference type="Pfam" id="PF02481">
    <property type="entry name" value="DNA_processg_A"/>
    <property type="match status" value="1"/>
</dbReference>
<protein>
    <submittedName>
        <fullName evidence="4">DNA protecting protein DprA</fullName>
    </submittedName>
</protein>
<dbReference type="EMBL" id="AJWY01006316">
    <property type="protein sequence ID" value="EKC67199.1"/>
    <property type="molecule type" value="Genomic_DNA"/>
</dbReference>
<dbReference type="InterPro" id="IPR036388">
    <property type="entry name" value="WH-like_DNA-bd_sf"/>
</dbReference>
<sequence>MGTAINKTFPAVNVTLRTELEALGGAVLSEYPPDYTGKMTGTFLARNRLIAGLSEALCVAEARTRSGTLNTVSHAEEYGRPVFAVPGSIYSPTSEGTNELLRTGRARALCTADDVLDTLHIAPGGTELVQEGVMLDELTPNARTVLAELGPKAQTADDLAAATGLAVQAVLAALMELEFAGAAVDNGGGRYTAA</sequence>
<evidence type="ECO:0000313" key="4">
    <source>
        <dbReference type="EMBL" id="EKC67199.1"/>
    </source>
</evidence>
<evidence type="ECO:0000256" key="1">
    <source>
        <dbReference type="ARBA" id="ARBA00006525"/>
    </source>
</evidence>
<name>K1TI18_9ZZZZ</name>